<dbReference type="GO" id="GO:0006351">
    <property type="term" value="P:DNA-templated transcription"/>
    <property type="evidence" value="ECO:0007669"/>
    <property type="project" value="InterPro"/>
</dbReference>
<dbReference type="Pfam" id="PF04082">
    <property type="entry name" value="Fungal_trans"/>
    <property type="match status" value="1"/>
</dbReference>
<comment type="caution">
    <text evidence="7">The sequence shown here is derived from an EMBL/GenBank/DDBJ whole genome shotgun (WGS) entry which is preliminary data.</text>
</comment>
<dbReference type="AlphaFoldDB" id="A0AA40EM91"/>
<reference evidence="7" key="1">
    <citation type="submission" date="2023-06" db="EMBL/GenBank/DDBJ databases">
        <title>Genome-scale phylogeny and comparative genomics of the fungal order Sordariales.</title>
        <authorList>
            <consortium name="Lawrence Berkeley National Laboratory"/>
            <person name="Hensen N."/>
            <person name="Bonometti L."/>
            <person name="Westerberg I."/>
            <person name="Brannstrom I.O."/>
            <person name="Guillou S."/>
            <person name="Cros-Aarteil S."/>
            <person name="Calhoun S."/>
            <person name="Haridas S."/>
            <person name="Kuo A."/>
            <person name="Mondo S."/>
            <person name="Pangilinan J."/>
            <person name="Riley R."/>
            <person name="Labutti K."/>
            <person name="Andreopoulos B."/>
            <person name="Lipzen A."/>
            <person name="Chen C."/>
            <person name="Yanf M."/>
            <person name="Daum C."/>
            <person name="Ng V."/>
            <person name="Clum A."/>
            <person name="Steindorff A."/>
            <person name="Ohm R."/>
            <person name="Martin F."/>
            <person name="Silar P."/>
            <person name="Natvig D."/>
            <person name="Lalanne C."/>
            <person name="Gautier V."/>
            <person name="Ament-Velasquez S.L."/>
            <person name="Kruys A."/>
            <person name="Hutchinson M.I."/>
            <person name="Powell A.J."/>
            <person name="Barry K."/>
            <person name="Miller A.N."/>
            <person name="Grigoriev I.V."/>
            <person name="Debuchy R."/>
            <person name="Gladieux P."/>
            <person name="Thoren M.H."/>
            <person name="Johannesson H."/>
        </authorList>
    </citation>
    <scope>NUCLEOTIDE SEQUENCE</scope>
    <source>
        <strain evidence="7">CBS 540.89</strain>
    </source>
</reference>
<keyword evidence="3" id="KW-0805">Transcription regulation</keyword>
<dbReference type="InterPro" id="IPR007219">
    <property type="entry name" value="XnlR_reg_dom"/>
</dbReference>
<dbReference type="CDD" id="cd12148">
    <property type="entry name" value="fungal_TF_MHR"/>
    <property type="match status" value="1"/>
</dbReference>
<evidence type="ECO:0000313" key="7">
    <source>
        <dbReference type="EMBL" id="KAK0741923.1"/>
    </source>
</evidence>
<keyword evidence="4" id="KW-0804">Transcription</keyword>
<dbReference type="PANTHER" id="PTHR47338">
    <property type="entry name" value="ZN(II)2CYS6 TRANSCRIPTION FACTOR (EUROFUNG)-RELATED"/>
    <property type="match status" value="1"/>
</dbReference>
<dbReference type="InterPro" id="IPR050815">
    <property type="entry name" value="TF_fung"/>
</dbReference>
<evidence type="ECO:0000256" key="5">
    <source>
        <dbReference type="ARBA" id="ARBA00023242"/>
    </source>
</evidence>
<gene>
    <name evidence="7" type="ORF">B0T21DRAFT_433459</name>
</gene>
<evidence type="ECO:0000256" key="3">
    <source>
        <dbReference type="ARBA" id="ARBA00023015"/>
    </source>
</evidence>
<protein>
    <recommendedName>
        <fullName evidence="6">Xylanolytic transcriptional activator regulatory domain-containing protein</fullName>
    </recommendedName>
</protein>
<evidence type="ECO:0000256" key="2">
    <source>
        <dbReference type="ARBA" id="ARBA00022723"/>
    </source>
</evidence>
<accession>A0AA40EM91</accession>
<organism evidence="7 8">
    <name type="scientific">Apiosordaria backusii</name>
    <dbReference type="NCBI Taxonomy" id="314023"/>
    <lineage>
        <taxon>Eukaryota</taxon>
        <taxon>Fungi</taxon>
        <taxon>Dikarya</taxon>
        <taxon>Ascomycota</taxon>
        <taxon>Pezizomycotina</taxon>
        <taxon>Sordariomycetes</taxon>
        <taxon>Sordariomycetidae</taxon>
        <taxon>Sordariales</taxon>
        <taxon>Lasiosphaeriaceae</taxon>
        <taxon>Apiosordaria</taxon>
    </lineage>
</organism>
<evidence type="ECO:0000256" key="4">
    <source>
        <dbReference type="ARBA" id="ARBA00023163"/>
    </source>
</evidence>
<dbReference type="PANTHER" id="PTHR47338:SF10">
    <property type="entry name" value="TRANSCRIPTION FACTOR DOMAIN-CONTAINING PROTEIN-RELATED"/>
    <property type="match status" value="1"/>
</dbReference>
<evidence type="ECO:0000313" key="8">
    <source>
        <dbReference type="Proteomes" id="UP001172159"/>
    </source>
</evidence>
<name>A0AA40EM91_9PEZI</name>
<dbReference type="GO" id="GO:0003677">
    <property type="term" value="F:DNA binding"/>
    <property type="evidence" value="ECO:0007669"/>
    <property type="project" value="InterPro"/>
</dbReference>
<feature type="domain" description="Xylanolytic transcriptional activator regulatory" evidence="6">
    <location>
        <begin position="37"/>
        <end position="205"/>
    </location>
</feature>
<dbReference type="GO" id="GO:0005634">
    <property type="term" value="C:nucleus"/>
    <property type="evidence" value="ECO:0007669"/>
    <property type="project" value="UniProtKB-SubCell"/>
</dbReference>
<dbReference type="EMBL" id="JAUKTV010000003">
    <property type="protein sequence ID" value="KAK0741923.1"/>
    <property type="molecule type" value="Genomic_DNA"/>
</dbReference>
<dbReference type="Proteomes" id="UP001172159">
    <property type="component" value="Unassembled WGS sequence"/>
</dbReference>
<dbReference type="GO" id="GO:0008270">
    <property type="term" value="F:zinc ion binding"/>
    <property type="evidence" value="ECO:0007669"/>
    <property type="project" value="InterPro"/>
</dbReference>
<feature type="non-terminal residue" evidence="7">
    <location>
        <position position="217"/>
    </location>
</feature>
<sequence>KTRARSPEPAKARTVISQACNNDNRSVQPADLASMHEIFFDLTDPTFPIVYRERFVQELSNNTRSDSVRALSYAMALVAITVSSEHAHLEDQCYKSARLYLDRCEPGPANLYFASINTLQALLFVARFDITDSQITKAWMTLGRADRLSNLLKLNQMDNQEMARGSRSDCGKSLPLTKDPLLLEERGRSFWALFILESYASNRSGLACQLGSSWAFF</sequence>
<dbReference type="GO" id="GO:0000981">
    <property type="term" value="F:DNA-binding transcription factor activity, RNA polymerase II-specific"/>
    <property type="evidence" value="ECO:0007669"/>
    <property type="project" value="InterPro"/>
</dbReference>
<evidence type="ECO:0000259" key="6">
    <source>
        <dbReference type="Pfam" id="PF04082"/>
    </source>
</evidence>
<proteinExistence type="predicted"/>
<keyword evidence="2" id="KW-0479">Metal-binding</keyword>
<keyword evidence="5" id="KW-0539">Nucleus</keyword>
<comment type="subcellular location">
    <subcellularLocation>
        <location evidence="1">Nucleus</location>
    </subcellularLocation>
</comment>
<evidence type="ECO:0000256" key="1">
    <source>
        <dbReference type="ARBA" id="ARBA00004123"/>
    </source>
</evidence>
<keyword evidence="8" id="KW-1185">Reference proteome</keyword>